<evidence type="ECO:0000313" key="4">
    <source>
        <dbReference type="EMBL" id="JAG71265.1"/>
    </source>
</evidence>
<proteinExistence type="predicted"/>
<dbReference type="GO" id="GO:0005634">
    <property type="term" value="C:nucleus"/>
    <property type="evidence" value="ECO:0007669"/>
    <property type="project" value="TreeGrafter"/>
</dbReference>
<sequence>MAKQLSSYWVKFFTNAGFPLDVATKHAVVFSNNRIKPDMLPELDKPSLKEMGITLMGDMIAILRYAKKVSEEMTCERFLVETKEISPPERVLKVSKPVVKKPLVISKVSAVSARPAPPKEPAKTLRAVSSTIATSSVQKRKVSAEPQEPQVKKRKIVTKVVEIDSDSQEEWTMQMQKRLKAGNGIAVKSLSRPPSKADPGAKKNFEQKRTVFDRLGDSSVTSTTSSSEANPTFNITGLGDVLKRNSSVFHRLGDKDAKREEKSAGILKNGSAGGNGQLQGILKSKASNMGSTLVKLKSLSSATRVGAGTMHADHERNKSTVSTSVKQLVKTTKALKLGGQRKVERKVNIKSKLASESGSLPAKARLGTTNQKQVTFNRVTTVKHIKKPGVFSRLGI</sequence>
<dbReference type="SUPFAM" id="SSF47769">
    <property type="entry name" value="SAM/Pointed domain"/>
    <property type="match status" value="1"/>
</dbReference>
<dbReference type="Pfam" id="PF18017">
    <property type="entry name" value="SAM_4"/>
    <property type="match status" value="1"/>
</dbReference>
<reference evidence="5" key="1">
    <citation type="submission" date="2015-01" db="EMBL/GenBank/DDBJ databases">
        <title>Transcriptome Assembly of Fopius arisanus.</title>
        <authorList>
            <person name="Geib S."/>
        </authorList>
    </citation>
    <scope>NUCLEOTIDE SEQUENCE</scope>
</reference>
<feature type="region of interest" description="Disordered" evidence="1">
    <location>
        <begin position="255"/>
        <end position="279"/>
    </location>
</feature>
<dbReference type="InterPro" id="IPR013761">
    <property type="entry name" value="SAM/pointed_sf"/>
</dbReference>
<accession>A0A0C9RWT0</accession>
<evidence type="ECO:0000313" key="5">
    <source>
        <dbReference type="EMBL" id="JAG83287.1"/>
    </source>
</evidence>
<gene>
    <name evidence="5" type="primary">CS047_0</name>
    <name evidence="3" type="synonym">CS047_1</name>
    <name evidence="4" type="synonym">CS047_2</name>
    <name evidence="2" type="synonym">CS047_3</name>
    <name evidence="5" type="ORF">g.67622</name>
    <name evidence="2" type="ORF">g.67627</name>
    <name evidence="3" type="ORF">g.67638</name>
    <name evidence="4" type="ORF">g.67648</name>
</gene>
<dbReference type="PANTHER" id="PTHR21359:SF1">
    <property type="entry name" value="DUF5577 DOMAIN-CONTAINING PROTEIN"/>
    <property type="match status" value="1"/>
</dbReference>
<protein>
    <submittedName>
        <fullName evidence="5">CS047_0 protein</fullName>
    </submittedName>
    <submittedName>
        <fullName evidence="3">CS047_1 protein</fullName>
    </submittedName>
    <submittedName>
        <fullName evidence="4">CS047_2 protein</fullName>
    </submittedName>
    <submittedName>
        <fullName evidence="2">CS047_3 protein</fullName>
    </submittedName>
</protein>
<evidence type="ECO:0000313" key="3">
    <source>
        <dbReference type="EMBL" id="JAG70550.1"/>
    </source>
</evidence>
<name>A0A0C9RWT0_9HYME</name>
<dbReference type="Gene3D" id="1.10.150.50">
    <property type="entry name" value="Transcription Factor, Ets-1"/>
    <property type="match status" value="1"/>
</dbReference>
<dbReference type="EMBL" id="GBYB01000783">
    <property type="protein sequence ID" value="JAG70550.1"/>
    <property type="molecule type" value="Transcribed_RNA"/>
</dbReference>
<dbReference type="EMBL" id="GBYB01001498">
    <property type="protein sequence ID" value="JAG71265.1"/>
    <property type="molecule type" value="Transcribed_RNA"/>
</dbReference>
<dbReference type="EMBL" id="GBYB01000781">
    <property type="protein sequence ID" value="JAG70548.1"/>
    <property type="molecule type" value="Transcribed_RNA"/>
</dbReference>
<dbReference type="InterPro" id="IPR039161">
    <property type="entry name" value="C19orf47-like"/>
</dbReference>
<dbReference type="AlphaFoldDB" id="A0A0C9RWT0"/>
<feature type="region of interest" description="Disordered" evidence="1">
    <location>
        <begin position="187"/>
        <end position="206"/>
    </location>
</feature>
<dbReference type="PANTHER" id="PTHR21359">
    <property type="entry name" value="DUF5577 DOMAIN-CONTAINING PROTEIN"/>
    <property type="match status" value="1"/>
</dbReference>
<evidence type="ECO:0000313" key="2">
    <source>
        <dbReference type="EMBL" id="JAG70548.1"/>
    </source>
</evidence>
<organism evidence="5">
    <name type="scientific">Fopius arisanus</name>
    <dbReference type="NCBI Taxonomy" id="64838"/>
    <lineage>
        <taxon>Eukaryota</taxon>
        <taxon>Metazoa</taxon>
        <taxon>Ecdysozoa</taxon>
        <taxon>Arthropoda</taxon>
        <taxon>Hexapoda</taxon>
        <taxon>Insecta</taxon>
        <taxon>Pterygota</taxon>
        <taxon>Neoptera</taxon>
        <taxon>Endopterygota</taxon>
        <taxon>Hymenoptera</taxon>
        <taxon>Apocrita</taxon>
        <taxon>Ichneumonoidea</taxon>
        <taxon>Braconidae</taxon>
        <taxon>Opiinae</taxon>
        <taxon>Fopius</taxon>
    </lineage>
</organism>
<dbReference type="EMBL" id="GBYB01013520">
    <property type="protein sequence ID" value="JAG83287.1"/>
    <property type="molecule type" value="Transcribed_RNA"/>
</dbReference>
<evidence type="ECO:0000256" key="1">
    <source>
        <dbReference type="SAM" id="MobiDB-lite"/>
    </source>
</evidence>